<gene>
    <name evidence="1" type="ORF">B0A77_01395</name>
</gene>
<organism evidence="1 2">
    <name type="scientific">Flavobacterium branchiophilum</name>
    <dbReference type="NCBI Taxonomy" id="55197"/>
    <lineage>
        <taxon>Bacteria</taxon>
        <taxon>Pseudomonadati</taxon>
        <taxon>Bacteroidota</taxon>
        <taxon>Flavobacteriia</taxon>
        <taxon>Flavobacteriales</taxon>
        <taxon>Flavobacteriaceae</taxon>
        <taxon>Flavobacterium</taxon>
    </lineage>
</organism>
<dbReference type="EMBL" id="PCMW01000007">
    <property type="protein sequence ID" value="PDS26899.1"/>
    <property type="molecule type" value="Genomic_DNA"/>
</dbReference>
<comment type="caution">
    <text evidence="1">The sequence shown here is derived from an EMBL/GenBank/DDBJ whole genome shotgun (WGS) entry which is preliminary data.</text>
</comment>
<proteinExistence type="predicted"/>
<protein>
    <submittedName>
        <fullName evidence="1">Uncharacterized protein</fullName>
    </submittedName>
</protein>
<evidence type="ECO:0000313" key="1">
    <source>
        <dbReference type="EMBL" id="PDS26899.1"/>
    </source>
</evidence>
<sequence>MYPFLNSIYILKASKYLIIIKMCQIKIKLLIIFAIFCSNQLLLSQKMDTVKWFKKLEKNKKNNRFNQYLFENIRKKNKTKPIIQNNFVWKKVNCKIIRHIIIQINDPFAIDSISKNNFKNRIKDLANTYHIKTKEKIVNNLLLFHKNDEIDSLIINESERIIRNQRFIHEIEIKPIGSDASTDSIDIAVNVVDSWSLSPSFNTSINTSNFQLSENNLLGFGHEIYVNMHKNNTKNENTFGFGYTANNICKTFLNFKVNYQKEIDFSYEKNISLEKNFFTSYQNWSFFSLFSQQYKKIVLYNDLQIPDLQNYKLNLFECGGGYALRVSNGNSESQRTTKIYNMCRFITKDYYFTPNFEYDKYRIFSNENTFLASIGIAQSRFIKNKNVFNFNIYENIPTGYIFNLTSGFIFKNNLSTLYLGSKWTHAAFYHFGYLSANIEIGSFFEQNQTKQSAFNASVTYFTNLFKFGNWQIRQFIKPEITLGFHRLDTNLDKLTLNGNFGISGFSNANLLGTKKIVFNFQTQMYAPWKVWGFRLNPYFNYSGGMLSNSNNSFRHSPLLSEFGIGFIISNDFLSFDTFQISFSFFPKIPGIGYNILKTNAIKSNDFQLSNYEYPKPSFAHYQ</sequence>
<dbReference type="Proteomes" id="UP000220828">
    <property type="component" value="Unassembled WGS sequence"/>
</dbReference>
<reference evidence="1 2" key="1">
    <citation type="submission" date="2017-09" db="EMBL/GenBank/DDBJ databases">
        <title>Whole genomes of Flavobacteriaceae.</title>
        <authorList>
            <person name="Stine C."/>
            <person name="Li C."/>
            <person name="Tadesse D."/>
        </authorList>
    </citation>
    <scope>NUCLEOTIDE SEQUENCE [LARGE SCALE GENOMIC DNA]</scope>
    <source>
        <strain evidence="1 2">ATCC 35036</strain>
    </source>
</reference>
<evidence type="ECO:0000313" key="2">
    <source>
        <dbReference type="Proteomes" id="UP000220828"/>
    </source>
</evidence>
<dbReference type="AlphaFoldDB" id="A0A2H3KEW3"/>
<name>A0A2H3KEW3_9FLAO</name>
<accession>A0A2H3KEW3</accession>